<evidence type="ECO:0000313" key="2">
    <source>
        <dbReference type="EMBL" id="KAK5174745.1"/>
    </source>
</evidence>
<feature type="region of interest" description="Disordered" evidence="1">
    <location>
        <begin position="348"/>
        <end position="380"/>
    </location>
</feature>
<dbReference type="GeneID" id="89923175"/>
<dbReference type="Proteomes" id="UP001337655">
    <property type="component" value="Unassembled WGS sequence"/>
</dbReference>
<keyword evidence="3" id="KW-1185">Reference proteome</keyword>
<feature type="compositionally biased region" description="Acidic residues" evidence="1">
    <location>
        <begin position="370"/>
        <end position="380"/>
    </location>
</feature>
<gene>
    <name evidence="2" type="ORF">LTR77_001828</name>
</gene>
<dbReference type="RefSeq" id="XP_064663414.1">
    <property type="nucleotide sequence ID" value="XM_064799087.1"/>
</dbReference>
<accession>A0AAV9PLB4</accession>
<dbReference type="AlphaFoldDB" id="A0AAV9PLB4"/>
<sequence>MSLHGQLGLHDQKVLDGHAWGVQEALAARDVSVPSALRVSHLEHGVYHFLTYTKGDCVTAGLADILWHRGFRDVEMRDVDGRKPIDFVYRLLRWTDDVSRQLNEHTRLATWLLHKCASQGGDPTLRDCREILAASLGWLAGDIYGYEMEYGRFSIDSTGFHQKGALDEQTQLFMERIFDLDQQTSHTECACPCSVGGCAAIDRFFRVDGRGGGEREIGSSSKSARRVWFLGQLLDQESECWTKLVLRIIRAVAFNDFGLDHTCFSISWWQVTDYFPEWDGELLDKHRPTRIERFERLLPKLLSTYETSRMDLAVWVDGPMQDLIKQALRAERYPKEVYEITGIVLEEVEDDDDEDSVDGAEECSLGTTDAESDSDGSSEG</sequence>
<evidence type="ECO:0000256" key="1">
    <source>
        <dbReference type="SAM" id="MobiDB-lite"/>
    </source>
</evidence>
<protein>
    <submittedName>
        <fullName evidence="2">Uncharacterized protein</fullName>
    </submittedName>
</protein>
<proteinExistence type="predicted"/>
<dbReference type="EMBL" id="JAVRRT010000002">
    <property type="protein sequence ID" value="KAK5174745.1"/>
    <property type="molecule type" value="Genomic_DNA"/>
</dbReference>
<feature type="compositionally biased region" description="Acidic residues" evidence="1">
    <location>
        <begin position="348"/>
        <end position="361"/>
    </location>
</feature>
<organism evidence="2 3">
    <name type="scientific">Saxophila tyrrhenica</name>
    <dbReference type="NCBI Taxonomy" id="1690608"/>
    <lineage>
        <taxon>Eukaryota</taxon>
        <taxon>Fungi</taxon>
        <taxon>Dikarya</taxon>
        <taxon>Ascomycota</taxon>
        <taxon>Pezizomycotina</taxon>
        <taxon>Dothideomycetes</taxon>
        <taxon>Dothideomycetidae</taxon>
        <taxon>Mycosphaerellales</taxon>
        <taxon>Extremaceae</taxon>
        <taxon>Saxophila</taxon>
    </lineage>
</organism>
<comment type="caution">
    <text evidence="2">The sequence shown here is derived from an EMBL/GenBank/DDBJ whole genome shotgun (WGS) entry which is preliminary data.</text>
</comment>
<evidence type="ECO:0000313" key="3">
    <source>
        <dbReference type="Proteomes" id="UP001337655"/>
    </source>
</evidence>
<name>A0AAV9PLB4_9PEZI</name>
<reference evidence="2 3" key="1">
    <citation type="submission" date="2023-08" db="EMBL/GenBank/DDBJ databases">
        <title>Black Yeasts Isolated from many extreme environments.</title>
        <authorList>
            <person name="Coleine C."/>
            <person name="Stajich J.E."/>
            <person name="Selbmann L."/>
        </authorList>
    </citation>
    <scope>NUCLEOTIDE SEQUENCE [LARGE SCALE GENOMIC DNA]</scope>
    <source>
        <strain evidence="2 3">CCFEE 5935</strain>
    </source>
</reference>